<gene>
    <name evidence="8 10" type="primary">tadA</name>
    <name evidence="10" type="ORF">SK069_18510</name>
</gene>
<dbReference type="Pfam" id="PF14437">
    <property type="entry name" value="MafB19-deam"/>
    <property type="match status" value="1"/>
</dbReference>
<dbReference type="PANTHER" id="PTHR11079">
    <property type="entry name" value="CYTOSINE DEAMINASE FAMILY MEMBER"/>
    <property type="match status" value="1"/>
</dbReference>
<protein>
    <recommendedName>
        <fullName evidence="8">tRNA-specific adenosine deaminase</fullName>
        <ecNumber evidence="8">3.5.4.33</ecNumber>
    </recommendedName>
</protein>
<evidence type="ECO:0000259" key="9">
    <source>
        <dbReference type="PROSITE" id="PS51747"/>
    </source>
</evidence>
<keyword evidence="3 8" id="KW-0819">tRNA processing</keyword>
<dbReference type="RefSeq" id="WP_319955746.1">
    <property type="nucleotide sequence ID" value="NZ_JAXAVX010000016.1"/>
</dbReference>
<organism evidence="10 11">
    <name type="scientific">Patulibacter brassicae</name>
    <dbReference type="NCBI Taxonomy" id="1705717"/>
    <lineage>
        <taxon>Bacteria</taxon>
        <taxon>Bacillati</taxon>
        <taxon>Actinomycetota</taxon>
        <taxon>Thermoleophilia</taxon>
        <taxon>Solirubrobacterales</taxon>
        <taxon>Patulibacteraceae</taxon>
        <taxon>Patulibacter</taxon>
    </lineage>
</organism>
<dbReference type="CDD" id="cd01285">
    <property type="entry name" value="nucleoside_deaminase"/>
    <property type="match status" value="1"/>
</dbReference>
<dbReference type="InterPro" id="IPR016193">
    <property type="entry name" value="Cytidine_deaminase-like"/>
</dbReference>
<comment type="caution">
    <text evidence="10">The sequence shown here is derived from an EMBL/GenBank/DDBJ whole genome shotgun (WGS) entry which is preliminary data.</text>
</comment>
<dbReference type="PROSITE" id="PS00903">
    <property type="entry name" value="CYT_DCMP_DEAMINASES_1"/>
    <property type="match status" value="1"/>
</dbReference>
<dbReference type="HAMAP" id="MF_00972">
    <property type="entry name" value="tRNA_aden_deaminase"/>
    <property type="match status" value="1"/>
</dbReference>
<dbReference type="NCBIfam" id="NF008113">
    <property type="entry name" value="PRK10860.1"/>
    <property type="match status" value="1"/>
</dbReference>
<evidence type="ECO:0000256" key="4">
    <source>
        <dbReference type="ARBA" id="ARBA00022723"/>
    </source>
</evidence>
<comment type="function">
    <text evidence="8">Catalyzes the deamination of adenosine to inosine at the wobble position 34 of tRNA(Arg2).</text>
</comment>
<evidence type="ECO:0000256" key="6">
    <source>
        <dbReference type="ARBA" id="ARBA00022833"/>
    </source>
</evidence>
<dbReference type="InterPro" id="IPR028883">
    <property type="entry name" value="tRNA_aden_deaminase"/>
</dbReference>
<dbReference type="Proteomes" id="UP001277761">
    <property type="component" value="Unassembled WGS sequence"/>
</dbReference>
<comment type="similarity">
    <text evidence="1">Belongs to the cytidine and deoxycytidylate deaminase family. ADAT2 subfamily.</text>
</comment>
<evidence type="ECO:0000256" key="2">
    <source>
        <dbReference type="ARBA" id="ARBA00011738"/>
    </source>
</evidence>
<reference evidence="10 11" key="1">
    <citation type="submission" date="2023-11" db="EMBL/GenBank/DDBJ databases">
        <authorList>
            <person name="Xu M."/>
            <person name="Jiang T."/>
        </authorList>
    </citation>
    <scope>NUCLEOTIDE SEQUENCE [LARGE SCALE GENOMIC DNA]</scope>
    <source>
        <strain evidence="10 11">SD</strain>
    </source>
</reference>
<feature type="binding site" evidence="8">
    <location>
        <position position="57"/>
    </location>
    <ligand>
        <name>Zn(2+)</name>
        <dbReference type="ChEBI" id="CHEBI:29105"/>
        <note>catalytic</note>
    </ligand>
</feature>
<dbReference type="PANTHER" id="PTHR11079:SF202">
    <property type="entry name" value="TRNA-SPECIFIC ADENOSINE DEAMINASE"/>
    <property type="match status" value="1"/>
</dbReference>
<feature type="binding site" evidence="8">
    <location>
        <position position="90"/>
    </location>
    <ligand>
        <name>Zn(2+)</name>
        <dbReference type="ChEBI" id="CHEBI:29105"/>
        <note>catalytic</note>
    </ligand>
</feature>
<comment type="subunit">
    <text evidence="2 8">Homodimer.</text>
</comment>
<keyword evidence="5 8" id="KW-0378">Hydrolase</keyword>
<feature type="domain" description="CMP/dCMP-type deaminase" evidence="9">
    <location>
        <begin position="5"/>
        <end position="133"/>
    </location>
</feature>
<comment type="cofactor">
    <cofactor evidence="8">
        <name>Zn(2+)</name>
        <dbReference type="ChEBI" id="CHEBI:29105"/>
    </cofactor>
    <text evidence="8">Binds 1 zinc ion per subunit.</text>
</comment>
<keyword evidence="11" id="KW-1185">Reference proteome</keyword>
<evidence type="ECO:0000256" key="3">
    <source>
        <dbReference type="ARBA" id="ARBA00022694"/>
    </source>
</evidence>
<evidence type="ECO:0000313" key="10">
    <source>
        <dbReference type="EMBL" id="MDX8153597.1"/>
    </source>
</evidence>
<dbReference type="InterPro" id="IPR016192">
    <property type="entry name" value="APOBEC/CMP_deaminase_Zn-bd"/>
</dbReference>
<evidence type="ECO:0000256" key="1">
    <source>
        <dbReference type="ARBA" id="ARBA00010669"/>
    </source>
</evidence>
<dbReference type="InterPro" id="IPR058535">
    <property type="entry name" value="MafB19-deam"/>
</dbReference>
<evidence type="ECO:0000256" key="5">
    <source>
        <dbReference type="ARBA" id="ARBA00022801"/>
    </source>
</evidence>
<proteinExistence type="inferred from homology"/>
<feature type="binding site" evidence="8">
    <location>
        <position position="87"/>
    </location>
    <ligand>
        <name>Zn(2+)</name>
        <dbReference type="ChEBI" id="CHEBI:29105"/>
        <note>catalytic</note>
    </ligand>
</feature>
<feature type="active site" description="Proton donor" evidence="8">
    <location>
        <position position="59"/>
    </location>
</feature>
<dbReference type="EMBL" id="JAXAVX010000016">
    <property type="protein sequence ID" value="MDX8153597.1"/>
    <property type="molecule type" value="Genomic_DNA"/>
</dbReference>
<dbReference type="PROSITE" id="PS51747">
    <property type="entry name" value="CYT_DCMP_DEAMINASES_2"/>
    <property type="match status" value="1"/>
</dbReference>
<evidence type="ECO:0000256" key="7">
    <source>
        <dbReference type="ARBA" id="ARBA00048045"/>
    </source>
</evidence>
<dbReference type="EC" id="3.5.4.33" evidence="8"/>
<dbReference type="InterPro" id="IPR002125">
    <property type="entry name" value="CMP_dCMP_dom"/>
</dbReference>
<evidence type="ECO:0000256" key="8">
    <source>
        <dbReference type="HAMAP-Rule" id="MF_00972"/>
    </source>
</evidence>
<sequence length="172" mass="17991">MSEVPDDARWMREAIAEAHAAEAHGDVPIGAVVVADDGRVLGRGHNRRELDADPTAHAEVLALREAAAAVGSWRVLDATLYVTLEPCAMCAGAIVLSRVPRVVYGCTDPKAGACGSVLDVTAEPRLNHRPAVVGGVLADECAGLLRDFFAARRRPRAAPSATGPDEPSRPAA</sequence>
<evidence type="ECO:0000313" key="11">
    <source>
        <dbReference type="Proteomes" id="UP001277761"/>
    </source>
</evidence>
<dbReference type="SUPFAM" id="SSF53927">
    <property type="entry name" value="Cytidine deaminase-like"/>
    <property type="match status" value="1"/>
</dbReference>
<comment type="catalytic activity">
    <reaction evidence="7 8">
        <text>adenosine(34) in tRNA + H2O + H(+) = inosine(34) in tRNA + NH4(+)</text>
        <dbReference type="Rhea" id="RHEA:43168"/>
        <dbReference type="Rhea" id="RHEA-COMP:10373"/>
        <dbReference type="Rhea" id="RHEA-COMP:10374"/>
        <dbReference type="ChEBI" id="CHEBI:15377"/>
        <dbReference type="ChEBI" id="CHEBI:15378"/>
        <dbReference type="ChEBI" id="CHEBI:28938"/>
        <dbReference type="ChEBI" id="CHEBI:74411"/>
        <dbReference type="ChEBI" id="CHEBI:82852"/>
        <dbReference type="EC" id="3.5.4.33"/>
    </reaction>
</comment>
<name>A0ABU4VP20_9ACTN</name>
<keyword evidence="4 8" id="KW-0479">Metal-binding</keyword>
<keyword evidence="6 8" id="KW-0862">Zinc</keyword>
<dbReference type="Gene3D" id="3.40.140.10">
    <property type="entry name" value="Cytidine Deaminase, domain 2"/>
    <property type="match status" value="1"/>
</dbReference>
<dbReference type="GO" id="GO:0052717">
    <property type="term" value="F:tRNA-specific adenosine-34 deaminase activity"/>
    <property type="evidence" value="ECO:0007669"/>
    <property type="project" value="UniProtKB-EC"/>
</dbReference>
<accession>A0ABU4VP20</accession>